<evidence type="ECO:0000313" key="3">
    <source>
        <dbReference type="EMBL" id="BDI31640.1"/>
    </source>
</evidence>
<dbReference type="KEGG" id="ccot:CCAX7_36910"/>
<dbReference type="EMBL" id="AP025739">
    <property type="protein sequence ID" value="BDI31640.1"/>
    <property type="molecule type" value="Genomic_DNA"/>
</dbReference>
<dbReference type="GO" id="GO:0007602">
    <property type="term" value="P:phototransduction"/>
    <property type="evidence" value="ECO:0007669"/>
    <property type="project" value="InterPro"/>
</dbReference>
<dbReference type="OrthoDB" id="8564681at2"/>
<dbReference type="AlphaFoldDB" id="A0A402D1E1"/>
<keyword evidence="4" id="KW-1185">Reference proteome</keyword>
<keyword evidence="2" id="KW-0675">Receptor</keyword>
<dbReference type="Proteomes" id="UP000287394">
    <property type="component" value="Chromosome"/>
</dbReference>
<evidence type="ECO:0000256" key="2">
    <source>
        <dbReference type="ARBA" id="ARBA00023170"/>
    </source>
</evidence>
<sequence length="125" mass="14279">MSFVSDEMLRSLPLMSHEQLDALPFGAVMLDDAGIIGFYNQYATDLTKVDPVYAFGKNFFTQIAPSTNNRLVYGVFKEGVKANALNSEILYTLTYIMRPTLVNFRLYRDPINKTNWLLVQRDADQ</sequence>
<proteinExistence type="predicted"/>
<reference evidence="3 4" key="1">
    <citation type="journal article" date="2019" name="Int. J. Syst. Evol. Microbiol.">
        <title>Capsulimonas corticalis gen. nov., sp. nov., an aerobic capsulated bacterium, of a novel bacterial order, Capsulimonadales ord. nov., of the class Armatimonadia of the phylum Armatimonadetes.</title>
        <authorList>
            <person name="Li J."/>
            <person name="Kudo C."/>
            <person name="Tonouchi A."/>
        </authorList>
    </citation>
    <scope>NUCLEOTIDE SEQUENCE [LARGE SCALE GENOMIC DNA]</scope>
    <source>
        <strain evidence="3 4">AX-7</strain>
    </source>
</reference>
<dbReference type="RefSeq" id="WP_119323304.1">
    <property type="nucleotide sequence ID" value="NZ_AP025739.1"/>
</dbReference>
<dbReference type="SUPFAM" id="SSF55785">
    <property type="entry name" value="PYP-like sensor domain (PAS domain)"/>
    <property type="match status" value="1"/>
</dbReference>
<dbReference type="InterPro" id="IPR035965">
    <property type="entry name" value="PAS-like_dom_sf"/>
</dbReference>
<dbReference type="GO" id="GO:0009881">
    <property type="term" value="F:photoreceptor activity"/>
    <property type="evidence" value="ECO:0007669"/>
    <property type="project" value="InterPro"/>
</dbReference>
<dbReference type="Gene3D" id="3.30.450.20">
    <property type="entry name" value="PAS domain"/>
    <property type="match status" value="1"/>
</dbReference>
<protein>
    <submittedName>
        <fullName evidence="3">Uncharacterized protein</fullName>
    </submittedName>
</protein>
<dbReference type="InterPro" id="IPR012130">
    <property type="entry name" value="PYP"/>
</dbReference>
<evidence type="ECO:0000313" key="4">
    <source>
        <dbReference type="Proteomes" id="UP000287394"/>
    </source>
</evidence>
<accession>A0A402D1E1</accession>
<keyword evidence="1" id="KW-0157">Chromophore</keyword>
<dbReference type="PIRSF" id="PIRSF000087">
    <property type="entry name" value="PYP"/>
    <property type="match status" value="1"/>
</dbReference>
<name>A0A402D1E1_9BACT</name>
<evidence type="ECO:0000256" key="1">
    <source>
        <dbReference type="ARBA" id="ARBA00022991"/>
    </source>
</evidence>
<gene>
    <name evidence="3" type="ORF">CCAX7_36910</name>
</gene>
<organism evidence="3 4">
    <name type="scientific">Capsulimonas corticalis</name>
    <dbReference type="NCBI Taxonomy" id="2219043"/>
    <lineage>
        <taxon>Bacteria</taxon>
        <taxon>Bacillati</taxon>
        <taxon>Armatimonadota</taxon>
        <taxon>Armatimonadia</taxon>
        <taxon>Capsulimonadales</taxon>
        <taxon>Capsulimonadaceae</taxon>
        <taxon>Capsulimonas</taxon>
    </lineage>
</organism>